<feature type="transmembrane region" description="Helical" evidence="7">
    <location>
        <begin position="163"/>
        <end position="179"/>
    </location>
</feature>
<dbReference type="GO" id="GO:0005886">
    <property type="term" value="C:plasma membrane"/>
    <property type="evidence" value="ECO:0007669"/>
    <property type="project" value="UniProtKB-SubCell"/>
</dbReference>
<dbReference type="GO" id="GO:0015109">
    <property type="term" value="F:chromate transmembrane transporter activity"/>
    <property type="evidence" value="ECO:0007669"/>
    <property type="project" value="InterPro"/>
</dbReference>
<name>A0A1Y6BM78_9NEIS</name>
<dbReference type="Pfam" id="PF02417">
    <property type="entry name" value="Chromate_transp"/>
    <property type="match status" value="1"/>
</dbReference>
<dbReference type="PANTHER" id="PTHR43663:SF1">
    <property type="entry name" value="CHROMATE TRANSPORTER"/>
    <property type="match status" value="1"/>
</dbReference>
<evidence type="ECO:0000313" key="9">
    <source>
        <dbReference type="Proteomes" id="UP000192920"/>
    </source>
</evidence>
<evidence type="ECO:0000256" key="1">
    <source>
        <dbReference type="ARBA" id="ARBA00004651"/>
    </source>
</evidence>
<keyword evidence="9" id="KW-1185">Reference proteome</keyword>
<evidence type="ECO:0000256" key="5">
    <source>
        <dbReference type="ARBA" id="ARBA00022989"/>
    </source>
</evidence>
<keyword evidence="3" id="KW-1003">Cell membrane</keyword>
<dbReference type="STRING" id="1123014.SAMN02745746_01752"/>
<keyword evidence="4 7" id="KW-0812">Transmembrane</keyword>
<sequence>MDTTLHTPRRQELFAGFFSVGLSGFGGVLPLAHRMLVMQRRWLSDAEFTEVLGLGQVLPGPNIVNVAVAVGSRFHGVSGALAAVGGLMLAPLVIVLSLAMLYGHYQSVPALRGVLAGLASAGAGLVVAMGLRLAEKLERRGWCLVISLLTLVAVGLWRLPLLAVLLVLAPLAIALAWRTRERWS</sequence>
<evidence type="ECO:0000256" key="6">
    <source>
        <dbReference type="ARBA" id="ARBA00023136"/>
    </source>
</evidence>
<protein>
    <submittedName>
        <fullName evidence="8">Chromate transporter</fullName>
    </submittedName>
</protein>
<keyword evidence="6 7" id="KW-0472">Membrane</keyword>
<dbReference type="EMBL" id="FXAG01000008">
    <property type="protein sequence ID" value="SMF19202.1"/>
    <property type="molecule type" value="Genomic_DNA"/>
</dbReference>
<dbReference type="PANTHER" id="PTHR43663">
    <property type="entry name" value="CHROMATE TRANSPORT PROTEIN-RELATED"/>
    <property type="match status" value="1"/>
</dbReference>
<evidence type="ECO:0000313" key="8">
    <source>
        <dbReference type="EMBL" id="SMF19202.1"/>
    </source>
</evidence>
<dbReference type="RefSeq" id="WP_085276046.1">
    <property type="nucleotide sequence ID" value="NZ_FXAG01000008.1"/>
</dbReference>
<feature type="transmembrane region" description="Helical" evidence="7">
    <location>
        <begin position="114"/>
        <end position="134"/>
    </location>
</feature>
<comment type="similarity">
    <text evidence="2">Belongs to the chromate ion transporter (CHR) (TC 2.A.51) family.</text>
</comment>
<proteinExistence type="inferred from homology"/>
<gene>
    <name evidence="8" type="ORF">SAMN02745746_01752</name>
</gene>
<feature type="transmembrane region" description="Helical" evidence="7">
    <location>
        <begin position="13"/>
        <end position="32"/>
    </location>
</feature>
<evidence type="ECO:0000256" key="2">
    <source>
        <dbReference type="ARBA" id="ARBA00005262"/>
    </source>
</evidence>
<evidence type="ECO:0000256" key="7">
    <source>
        <dbReference type="SAM" id="Phobius"/>
    </source>
</evidence>
<comment type="subcellular location">
    <subcellularLocation>
        <location evidence="1">Cell membrane</location>
        <topology evidence="1">Multi-pass membrane protein</topology>
    </subcellularLocation>
</comment>
<keyword evidence="5 7" id="KW-1133">Transmembrane helix</keyword>
<dbReference type="AlphaFoldDB" id="A0A1Y6BM78"/>
<dbReference type="Proteomes" id="UP000192920">
    <property type="component" value="Unassembled WGS sequence"/>
</dbReference>
<feature type="transmembrane region" description="Helical" evidence="7">
    <location>
        <begin position="80"/>
        <end position="102"/>
    </location>
</feature>
<reference evidence="9" key="1">
    <citation type="submission" date="2017-04" db="EMBL/GenBank/DDBJ databases">
        <authorList>
            <person name="Varghese N."/>
            <person name="Submissions S."/>
        </authorList>
    </citation>
    <scope>NUCLEOTIDE SEQUENCE [LARGE SCALE GENOMIC DNA]</scope>
    <source>
        <strain evidence="9">DSM 22618</strain>
    </source>
</reference>
<organism evidence="8 9">
    <name type="scientific">Pseudogulbenkiania subflava DSM 22618</name>
    <dbReference type="NCBI Taxonomy" id="1123014"/>
    <lineage>
        <taxon>Bacteria</taxon>
        <taxon>Pseudomonadati</taxon>
        <taxon>Pseudomonadota</taxon>
        <taxon>Betaproteobacteria</taxon>
        <taxon>Neisseriales</taxon>
        <taxon>Chromobacteriaceae</taxon>
        <taxon>Pseudogulbenkiania</taxon>
    </lineage>
</organism>
<evidence type="ECO:0000256" key="4">
    <source>
        <dbReference type="ARBA" id="ARBA00022692"/>
    </source>
</evidence>
<dbReference type="InterPro" id="IPR003370">
    <property type="entry name" value="Chromate_transpt"/>
</dbReference>
<accession>A0A1Y6BM78</accession>
<dbReference type="InterPro" id="IPR052518">
    <property type="entry name" value="CHR_Transporter"/>
</dbReference>
<evidence type="ECO:0000256" key="3">
    <source>
        <dbReference type="ARBA" id="ARBA00022475"/>
    </source>
</evidence>